<sequence length="42" mass="4850">MHRENSPLRQAEDAVLLDSSHMTIGQVVDSIIRIARERGYER</sequence>
<comment type="caution">
    <text evidence="9">The sequence shown here is derived from an EMBL/GenBank/DDBJ whole genome shotgun (WGS) entry which is preliminary data.</text>
</comment>
<dbReference type="GO" id="GO:0036431">
    <property type="term" value="F:dCMP kinase activity"/>
    <property type="evidence" value="ECO:0007669"/>
    <property type="project" value="InterPro"/>
</dbReference>
<dbReference type="GO" id="GO:0006139">
    <property type="term" value="P:nucleobase-containing compound metabolic process"/>
    <property type="evidence" value="ECO:0007669"/>
    <property type="project" value="InterPro"/>
</dbReference>
<evidence type="ECO:0000256" key="4">
    <source>
        <dbReference type="ARBA" id="ARBA00022777"/>
    </source>
</evidence>
<organism evidence="9 10">
    <name type="scientific">[Clostridium] clostridioforme CAG:132</name>
    <dbReference type="NCBI Taxonomy" id="1263065"/>
    <lineage>
        <taxon>Bacteria</taxon>
        <taxon>Bacillati</taxon>
        <taxon>Bacillota</taxon>
        <taxon>Clostridia</taxon>
        <taxon>Lachnospirales</taxon>
        <taxon>Lachnospiraceae</taxon>
        <taxon>Enterocloster</taxon>
    </lineage>
</organism>
<keyword evidence="3" id="KW-0547">Nucleotide-binding</keyword>
<evidence type="ECO:0000256" key="3">
    <source>
        <dbReference type="ARBA" id="ARBA00022741"/>
    </source>
</evidence>
<protein>
    <recommendedName>
        <fullName evidence="1">(d)CMP kinase</fullName>
        <ecNumber evidence="1">2.7.4.25</ecNumber>
    </recommendedName>
</protein>
<evidence type="ECO:0000256" key="1">
    <source>
        <dbReference type="ARBA" id="ARBA00012906"/>
    </source>
</evidence>
<keyword evidence="2" id="KW-0808">Transferase</keyword>
<dbReference type="Proteomes" id="UP000018009">
    <property type="component" value="Unassembled WGS sequence"/>
</dbReference>
<reference evidence="9" key="1">
    <citation type="submission" date="2012-11" db="EMBL/GenBank/DDBJ databases">
        <title>Dependencies among metagenomic species, viruses, plasmids and units of genetic variation.</title>
        <authorList>
            <person name="Nielsen H.B."/>
            <person name="Almeida M."/>
            <person name="Juncker A.S."/>
            <person name="Rasmussen S."/>
            <person name="Li J."/>
            <person name="Sunagawa S."/>
            <person name="Plichta D."/>
            <person name="Gautier L."/>
            <person name="Le Chatelier E."/>
            <person name="Peletier E."/>
            <person name="Bonde I."/>
            <person name="Nielsen T."/>
            <person name="Manichanh C."/>
            <person name="Arumugam M."/>
            <person name="Batto J."/>
            <person name="Santos M.B.Q.D."/>
            <person name="Blom N."/>
            <person name="Borruel N."/>
            <person name="Burgdorf K.S."/>
            <person name="Boumezbeur F."/>
            <person name="Casellas F."/>
            <person name="Dore J."/>
            <person name="Guarner F."/>
            <person name="Hansen T."/>
            <person name="Hildebrand F."/>
            <person name="Kaas R.S."/>
            <person name="Kennedy S."/>
            <person name="Kristiansen K."/>
            <person name="Kultima J.R."/>
            <person name="Leonard P."/>
            <person name="Levenez F."/>
            <person name="Lund O."/>
            <person name="Moumen B."/>
            <person name="Le Paslier D."/>
            <person name="Pons N."/>
            <person name="Pedersen O."/>
            <person name="Prifti E."/>
            <person name="Qin J."/>
            <person name="Raes J."/>
            <person name="Tap J."/>
            <person name="Tims S."/>
            <person name="Ussery D.W."/>
            <person name="Yamada T."/>
            <person name="MetaHit consortium"/>
            <person name="Renault P."/>
            <person name="Sicheritz-Ponten T."/>
            <person name="Bork P."/>
            <person name="Wang J."/>
            <person name="Brunak S."/>
            <person name="Ehrlich S.D."/>
        </authorList>
    </citation>
    <scope>NUCLEOTIDE SEQUENCE [LARGE SCALE GENOMIC DNA]</scope>
</reference>
<dbReference type="GO" id="GO:0005524">
    <property type="term" value="F:ATP binding"/>
    <property type="evidence" value="ECO:0007669"/>
    <property type="project" value="UniProtKB-KW"/>
</dbReference>
<dbReference type="Pfam" id="PF02224">
    <property type="entry name" value="Cytidylate_kin"/>
    <property type="match status" value="1"/>
</dbReference>
<dbReference type="InterPro" id="IPR011994">
    <property type="entry name" value="Cytidylate_kinase_dom"/>
</dbReference>
<evidence type="ECO:0000313" key="9">
    <source>
        <dbReference type="EMBL" id="CDB63480.1"/>
    </source>
</evidence>
<evidence type="ECO:0000256" key="5">
    <source>
        <dbReference type="ARBA" id="ARBA00022840"/>
    </source>
</evidence>
<dbReference type="AlphaFoldDB" id="R6JQB7"/>
<evidence type="ECO:0000256" key="6">
    <source>
        <dbReference type="ARBA" id="ARBA00047615"/>
    </source>
</evidence>
<proteinExistence type="predicted"/>
<accession>R6JQB7</accession>
<feature type="domain" description="Cytidylate kinase" evidence="8">
    <location>
        <begin position="2"/>
        <end position="36"/>
    </location>
</feature>
<comment type="catalytic activity">
    <reaction evidence="7">
        <text>CMP + ATP = CDP + ADP</text>
        <dbReference type="Rhea" id="RHEA:11600"/>
        <dbReference type="ChEBI" id="CHEBI:30616"/>
        <dbReference type="ChEBI" id="CHEBI:58069"/>
        <dbReference type="ChEBI" id="CHEBI:60377"/>
        <dbReference type="ChEBI" id="CHEBI:456216"/>
        <dbReference type="EC" id="2.7.4.25"/>
    </reaction>
</comment>
<evidence type="ECO:0000313" key="10">
    <source>
        <dbReference type="Proteomes" id="UP000018009"/>
    </source>
</evidence>
<gene>
    <name evidence="9" type="ORF">BN486_03345</name>
</gene>
<comment type="catalytic activity">
    <reaction evidence="6">
        <text>dCMP + ATP = dCDP + ADP</text>
        <dbReference type="Rhea" id="RHEA:25094"/>
        <dbReference type="ChEBI" id="CHEBI:30616"/>
        <dbReference type="ChEBI" id="CHEBI:57566"/>
        <dbReference type="ChEBI" id="CHEBI:58593"/>
        <dbReference type="ChEBI" id="CHEBI:456216"/>
        <dbReference type="EC" id="2.7.4.25"/>
    </reaction>
</comment>
<dbReference type="EC" id="2.7.4.25" evidence="1"/>
<evidence type="ECO:0000256" key="2">
    <source>
        <dbReference type="ARBA" id="ARBA00022679"/>
    </source>
</evidence>
<keyword evidence="4 9" id="KW-0418">Kinase</keyword>
<name>R6JQB7_9FIRM</name>
<evidence type="ECO:0000256" key="7">
    <source>
        <dbReference type="ARBA" id="ARBA00048478"/>
    </source>
</evidence>
<evidence type="ECO:0000259" key="8">
    <source>
        <dbReference type="Pfam" id="PF02224"/>
    </source>
</evidence>
<dbReference type="EMBL" id="CBDY010000272">
    <property type="protein sequence ID" value="CDB63480.1"/>
    <property type="molecule type" value="Genomic_DNA"/>
</dbReference>
<dbReference type="InterPro" id="IPR027417">
    <property type="entry name" value="P-loop_NTPase"/>
</dbReference>
<keyword evidence="5" id="KW-0067">ATP-binding</keyword>
<dbReference type="Gene3D" id="3.40.50.300">
    <property type="entry name" value="P-loop containing nucleotide triphosphate hydrolases"/>
    <property type="match status" value="1"/>
</dbReference>